<evidence type="ECO:0000259" key="8">
    <source>
        <dbReference type="PROSITE" id="PS50048"/>
    </source>
</evidence>
<keyword evidence="1" id="KW-0479">Metal-binding</keyword>
<dbReference type="GO" id="GO:0003677">
    <property type="term" value="F:DNA binding"/>
    <property type="evidence" value="ECO:0007669"/>
    <property type="project" value="UniProtKB-KW"/>
</dbReference>
<evidence type="ECO:0000256" key="6">
    <source>
        <dbReference type="ARBA" id="ARBA00023242"/>
    </source>
</evidence>
<keyword evidence="4" id="KW-0238">DNA-binding</keyword>
<dbReference type="PANTHER" id="PTHR47171:SF2">
    <property type="entry name" value="TRANSCRIPTION FACTOR, PUTATIVE-RELATED"/>
    <property type="match status" value="1"/>
</dbReference>
<dbReference type="InterPro" id="IPR036864">
    <property type="entry name" value="Zn2-C6_fun-type_DNA-bd_sf"/>
</dbReference>
<feature type="region of interest" description="Disordered" evidence="7">
    <location>
        <begin position="76"/>
        <end position="126"/>
    </location>
</feature>
<name>A0A1V6XVV5_PENNA</name>
<reference evidence="10" key="1">
    <citation type="journal article" date="2017" name="Nat. Microbiol.">
        <title>Global analysis of biosynthetic gene clusters reveals vast potential of secondary metabolite production in Penicillium species.</title>
        <authorList>
            <person name="Nielsen J.C."/>
            <person name="Grijseels S."/>
            <person name="Prigent S."/>
            <person name="Ji B."/>
            <person name="Dainat J."/>
            <person name="Nielsen K.F."/>
            <person name="Frisvad J.C."/>
            <person name="Workman M."/>
            <person name="Nielsen J."/>
        </authorList>
    </citation>
    <scope>NUCLEOTIDE SEQUENCE [LARGE SCALE GENOMIC DNA]</scope>
    <source>
        <strain evidence="10">IBT 13039</strain>
    </source>
</reference>
<evidence type="ECO:0000256" key="4">
    <source>
        <dbReference type="ARBA" id="ARBA00023125"/>
    </source>
</evidence>
<dbReference type="PANTHER" id="PTHR47171">
    <property type="entry name" value="FARA-RELATED"/>
    <property type="match status" value="1"/>
</dbReference>
<dbReference type="GO" id="GO:0000981">
    <property type="term" value="F:DNA-binding transcription factor activity, RNA polymerase II-specific"/>
    <property type="evidence" value="ECO:0007669"/>
    <property type="project" value="InterPro"/>
</dbReference>
<accession>A0A1V6XVV5</accession>
<dbReference type="InterPro" id="IPR001138">
    <property type="entry name" value="Zn2Cys6_DnaBD"/>
</dbReference>
<dbReference type="Pfam" id="PF04082">
    <property type="entry name" value="Fungal_trans"/>
    <property type="match status" value="1"/>
</dbReference>
<sequence length="680" mass="76475">MNDFSPPPLRAPTACVACNKKKVRCIFGGNPDVCVNCQRHQWPCFRRERKRKRAYSNDGDYSVNDTKAVRRPMNWEEPTTNFSPVGSARSSCTRSEYDQDQNQCRDTSQGRVGTGDHVPITPDSNPYSSASTLSFMARSRYFDHTVAINEEQARSYPEGDADGPTEDDIQLLRLQGAFDLPPRAIREGLINTFMEKCSPWMPIIERSWLEESGSQKPSMLLLQSIFVAASRVTSAPAVTAYASLRQFYRRAKALFWSGYERNPVTVVAAVCILHWYNPEGPEHVSTNTSGFWRYVGVGLAHQIGLHKEPTNKRDAALRRRLWWTLYARDCCISAGQGRPLAVDLEDCEVAPPCPEDFHDSSSNATLFIAYVDISSILGHLTEHCRRKTLTREARQNLENRLYRWTRDLSPSLRLFCSRSTCTSEDATSPKRTLARYNFESRQLHIPYFICLAIMLRPNPGESASLGVLLASSFIAGIFEDFLARDEIQFLSPVFTFHLLAAGIGLLSCNNVPSQREKAAGSLESIYLALEELSKRWSSAKGSLSALKSIAEKQRSTSTIDEMPSMTLSREHQPFFEGFGPELSWAWSYFMDLGQAAGNGGNTNRSMVAGIPEVLGNWTESRAPDAISSDEYRPLTTILDRNEGLTMGDMSQDISGDFFNQYQGMGDWLFKDLEWNGEISW</sequence>
<dbReference type="SUPFAM" id="SSF57701">
    <property type="entry name" value="Zn2/Cys6 DNA-binding domain"/>
    <property type="match status" value="1"/>
</dbReference>
<dbReference type="AlphaFoldDB" id="A0A1V6XVV5"/>
<dbReference type="PROSITE" id="PS50048">
    <property type="entry name" value="ZN2_CY6_FUNGAL_2"/>
    <property type="match status" value="1"/>
</dbReference>
<keyword evidence="6" id="KW-0539">Nucleus</keyword>
<dbReference type="InterPro" id="IPR052073">
    <property type="entry name" value="Amide_Lactam_Regulators"/>
</dbReference>
<evidence type="ECO:0000313" key="9">
    <source>
        <dbReference type="EMBL" id="OQE79248.1"/>
    </source>
</evidence>
<dbReference type="SMART" id="SM00066">
    <property type="entry name" value="GAL4"/>
    <property type="match status" value="1"/>
</dbReference>
<protein>
    <recommendedName>
        <fullName evidence="8">Zn(2)-C6 fungal-type domain-containing protein</fullName>
    </recommendedName>
</protein>
<dbReference type="Gene3D" id="4.10.240.10">
    <property type="entry name" value="Zn(2)-C6 fungal-type DNA-binding domain"/>
    <property type="match status" value="1"/>
</dbReference>
<dbReference type="Proteomes" id="UP000191691">
    <property type="component" value="Unassembled WGS sequence"/>
</dbReference>
<proteinExistence type="predicted"/>
<dbReference type="Pfam" id="PF00172">
    <property type="entry name" value="Zn_clus"/>
    <property type="match status" value="1"/>
</dbReference>
<keyword evidence="10" id="KW-1185">Reference proteome</keyword>
<dbReference type="EMBL" id="MOOB01000052">
    <property type="protein sequence ID" value="OQE79248.1"/>
    <property type="molecule type" value="Genomic_DNA"/>
</dbReference>
<keyword evidence="2" id="KW-0862">Zinc</keyword>
<evidence type="ECO:0000256" key="2">
    <source>
        <dbReference type="ARBA" id="ARBA00022833"/>
    </source>
</evidence>
<dbReference type="InterPro" id="IPR007219">
    <property type="entry name" value="XnlR_reg_dom"/>
</dbReference>
<feature type="compositionally biased region" description="Polar residues" evidence="7">
    <location>
        <begin position="77"/>
        <end position="111"/>
    </location>
</feature>
<dbReference type="CDD" id="cd12148">
    <property type="entry name" value="fungal_TF_MHR"/>
    <property type="match status" value="1"/>
</dbReference>
<dbReference type="OMA" id="WWTLYAR"/>
<keyword evidence="5" id="KW-0804">Transcription</keyword>
<keyword evidence="3" id="KW-0805">Transcription regulation</keyword>
<gene>
    <name evidence="9" type="ORF">PENNAL_c0052G00922</name>
</gene>
<evidence type="ECO:0000256" key="3">
    <source>
        <dbReference type="ARBA" id="ARBA00023015"/>
    </source>
</evidence>
<evidence type="ECO:0000256" key="7">
    <source>
        <dbReference type="SAM" id="MobiDB-lite"/>
    </source>
</evidence>
<dbReference type="STRING" id="60175.A0A1V6XVV5"/>
<organism evidence="9 10">
    <name type="scientific">Penicillium nalgiovense</name>
    <dbReference type="NCBI Taxonomy" id="60175"/>
    <lineage>
        <taxon>Eukaryota</taxon>
        <taxon>Fungi</taxon>
        <taxon>Dikarya</taxon>
        <taxon>Ascomycota</taxon>
        <taxon>Pezizomycotina</taxon>
        <taxon>Eurotiomycetes</taxon>
        <taxon>Eurotiomycetidae</taxon>
        <taxon>Eurotiales</taxon>
        <taxon>Aspergillaceae</taxon>
        <taxon>Penicillium</taxon>
    </lineage>
</organism>
<evidence type="ECO:0000256" key="5">
    <source>
        <dbReference type="ARBA" id="ARBA00023163"/>
    </source>
</evidence>
<evidence type="ECO:0000256" key="1">
    <source>
        <dbReference type="ARBA" id="ARBA00022723"/>
    </source>
</evidence>
<dbReference type="GO" id="GO:0006351">
    <property type="term" value="P:DNA-templated transcription"/>
    <property type="evidence" value="ECO:0007669"/>
    <property type="project" value="InterPro"/>
</dbReference>
<comment type="caution">
    <text evidence="9">The sequence shown here is derived from an EMBL/GenBank/DDBJ whole genome shotgun (WGS) entry which is preliminary data.</text>
</comment>
<feature type="domain" description="Zn(2)-C6 fungal-type" evidence="8">
    <location>
        <begin position="14"/>
        <end position="44"/>
    </location>
</feature>
<dbReference type="CDD" id="cd00067">
    <property type="entry name" value="GAL4"/>
    <property type="match status" value="1"/>
</dbReference>
<dbReference type="GO" id="GO:0008270">
    <property type="term" value="F:zinc ion binding"/>
    <property type="evidence" value="ECO:0007669"/>
    <property type="project" value="InterPro"/>
</dbReference>
<evidence type="ECO:0000313" key="10">
    <source>
        <dbReference type="Proteomes" id="UP000191691"/>
    </source>
</evidence>
<dbReference type="SMART" id="SM00906">
    <property type="entry name" value="Fungal_trans"/>
    <property type="match status" value="1"/>
</dbReference>